<protein>
    <submittedName>
        <fullName evidence="2">Uncharacterized protein</fullName>
    </submittedName>
</protein>
<gene>
    <name evidence="2" type="ORF">Psi01_85760</name>
</gene>
<name>A0A8J3SP17_9ACTN</name>
<dbReference type="Proteomes" id="UP000619788">
    <property type="component" value="Unassembled WGS sequence"/>
</dbReference>
<dbReference type="RefSeq" id="WP_204069918.1">
    <property type="nucleotide sequence ID" value="NZ_BOOJ01000117.1"/>
</dbReference>
<reference evidence="2 3" key="1">
    <citation type="submission" date="2021-01" db="EMBL/GenBank/DDBJ databases">
        <title>Whole genome shotgun sequence of Planobispora siamensis NBRC 107568.</title>
        <authorList>
            <person name="Komaki H."/>
            <person name="Tamura T."/>
        </authorList>
    </citation>
    <scope>NUCLEOTIDE SEQUENCE [LARGE SCALE GENOMIC DNA]</scope>
    <source>
        <strain evidence="2 3">NBRC 107568</strain>
    </source>
</reference>
<evidence type="ECO:0000313" key="2">
    <source>
        <dbReference type="EMBL" id="GIH97946.1"/>
    </source>
</evidence>
<dbReference type="AlphaFoldDB" id="A0A8J3SP17"/>
<accession>A0A8J3SP17</accession>
<comment type="caution">
    <text evidence="2">The sequence shown here is derived from an EMBL/GenBank/DDBJ whole genome shotgun (WGS) entry which is preliminary data.</text>
</comment>
<keyword evidence="3" id="KW-1185">Reference proteome</keyword>
<sequence length="476" mass="50964">MTGPSLVLGALVLALGGCSAPPPEEGSSADEHSPAARRSPGKARATASSPTDRFTTAPPQPVAAPTLRLRSAKAAVLEPVRARPATCAQPPGRADDFRVAGKAPAWEGLALDKDDAHAEPIGVEASADGTIWTVHDSSGRGFKPGYLRRWDGSAWRTFDIPAVPFSGPFAPHSNPHTVQDVAVGPDGRVRVFGSPPYAHKSSGPALFVHTLDKERWRSEVFPLTATASPVAMDAHGPWVRYGERALRWTGSVWRSYRFPAARSGVPSYSTPETGSMFQGPNGEMWGVTGSRDDGNGRRVGLLRWEGTGWREIGLPRMGDPGRGVLPAGERLVETSLKVNDMAVLGADDVWVVGAAAMLAETGEDEVVDFRPVALHWDGVAWSCHWGLGPAAKGGNERFNHIESDGAGGMWLVNDTEELWHLSGGRWTRGRLPGFDGCVGSSVNVTDLVLRPGTREVYALGTHHCGRVDRPALWRTR</sequence>
<evidence type="ECO:0000313" key="3">
    <source>
        <dbReference type="Proteomes" id="UP000619788"/>
    </source>
</evidence>
<feature type="region of interest" description="Disordered" evidence="1">
    <location>
        <begin position="17"/>
        <end position="65"/>
    </location>
</feature>
<evidence type="ECO:0000256" key="1">
    <source>
        <dbReference type="SAM" id="MobiDB-lite"/>
    </source>
</evidence>
<organism evidence="2 3">
    <name type="scientific">Planobispora siamensis</name>
    <dbReference type="NCBI Taxonomy" id="936338"/>
    <lineage>
        <taxon>Bacteria</taxon>
        <taxon>Bacillati</taxon>
        <taxon>Actinomycetota</taxon>
        <taxon>Actinomycetes</taxon>
        <taxon>Streptosporangiales</taxon>
        <taxon>Streptosporangiaceae</taxon>
        <taxon>Planobispora</taxon>
    </lineage>
</organism>
<dbReference type="EMBL" id="BOOJ01000117">
    <property type="protein sequence ID" value="GIH97946.1"/>
    <property type="molecule type" value="Genomic_DNA"/>
</dbReference>
<proteinExistence type="predicted"/>